<organism evidence="3 4">
    <name type="scientific">Ceutorhynchus assimilis</name>
    <name type="common">cabbage seed weevil</name>
    <dbReference type="NCBI Taxonomy" id="467358"/>
    <lineage>
        <taxon>Eukaryota</taxon>
        <taxon>Metazoa</taxon>
        <taxon>Ecdysozoa</taxon>
        <taxon>Arthropoda</taxon>
        <taxon>Hexapoda</taxon>
        <taxon>Insecta</taxon>
        <taxon>Pterygota</taxon>
        <taxon>Neoptera</taxon>
        <taxon>Endopterygota</taxon>
        <taxon>Coleoptera</taxon>
        <taxon>Polyphaga</taxon>
        <taxon>Cucujiformia</taxon>
        <taxon>Curculionidae</taxon>
        <taxon>Ceutorhynchinae</taxon>
        <taxon>Ceutorhynchus</taxon>
    </lineage>
</organism>
<keyword evidence="4" id="KW-1185">Reference proteome</keyword>
<dbReference type="EMBL" id="OU892277">
    <property type="protein sequence ID" value="CAG9759868.1"/>
    <property type="molecule type" value="Genomic_DNA"/>
</dbReference>
<sequence>MDRCSNNTGRIIHLDAPGGTGKTFLINLLLTEIRAKQHIALVLASSGIAAILKEGRTANAALQLPLKTAEEQFPVCKISRASAQGELLNKLKLSSGTNARWHIKSHSKPWTEHYMTCEETLK</sequence>
<keyword evidence="1" id="KW-0547">Nucleotide-binding</keyword>
<comment type="cofactor">
    <cofactor evidence="1">
        <name>Mg(2+)</name>
        <dbReference type="ChEBI" id="CHEBI:18420"/>
    </cofactor>
</comment>
<keyword evidence="1" id="KW-0378">Hydrolase</keyword>
<proteinExistence type="inferred from homology"/>
<dbReference type="SUPFAM" id="SSF52540">
    <property type="entry name" value="P-loop containing nucleoside triphosphate hydrolases"/>
    <property type="match status" value="1"/>
</dbReference>
<dbReference type="GO" id="GO:0006281">
    <property type="term" value="P:DNA repair"/>
    <property type="evidence" value="ECO:0007669"/>
    <property type="project" value="UniProtKB-KW"/>
</dbReference>
<dbReference type="GO" id="GO:0005524">
    <property type="term" value="F:ATP binding"/>
    <property type="evidence" value="ECO:0007669"/>
    <property type="project" value="UniProtKB-KW"/>
</dbReference>
<keyword evidence="1" id="KW-0233">DNA recombination</keyword>
<dbReference type="GO" id="GO:0043139">
    <property type="term" value="F:5'-3' DNA helicase activity"/>
    <property type="evidence" value="ECO:0007669"/>
    <property type="project" value="UniProtKB-EC"/>
</dbReference>
<accession>A0A9N9MD49</accession>
<dbReference type="PANTHER" id="PTHR10492:SF57">
    <property type="entry name" value="ATP-DEPENDENT DNA HELICASE"/>
    <property type="match status" value="1"/>
</dbReference>
<feature type="domain" description="DNA helicase Pif1-like DEAD-box helicase" evidence="2">
    <location>
        <begin position="2"/>
        <end position="93"/>
    </location>
</feature>
<gene>
    <name evidence="3" type="ORF">CEUTPL_LOCUS608</name>
</gene>
<evidence type="ECO:0000259" key="2">
    <source>
        <dbReference type="Pfam" id="PF05970"/>
    </source>
</evidence>
<dbReference type="Gene3D" id="3.40.50.300">
    <property type="entry name" value="P-loop containing nucleotide triphosphate hydrolases"/>
    <property type="match status" value="1"/>
</dbReference>
<dbReference type="GO" id="GO:0006310">
    <property type="term" value="P:DNA recombination"/>
    <property type="evidence" value="ECO:0007669"/>
    <property type="project" value="UniProtKB-KW"/>
</dbReference>
<evidence type="ECO:0000256" key="1">
    <source>
        <dbReference type="RuleBase" id="RU363044"/>
    </source>
</evidence>
<reference evidence="3" key="1">
    <citation type="submission" date="2022-01" db="EMBL/GenBank/DDBJ databases">
        <authorList>
            <person name="King R."/>
        </authorList>
    </citation>
    <scope>NUCLEOTIDE SEQUENCE</scope>
</reference>
<dbReference type="PANTHER" id="PTHR10492">
    <property type="match status" value="1"/>
</dbReference>
<dbReference type="EC" id="5.6.2.3" evidence="1"/>
<dbReference type="InterPro" id="IPR027417">
    <property type="entry name" value="P-loop_NTPase"/>
</dbReference>
<evidence type="ECO:0000313" key="3">
    <source>
        <dbReference type="EMBL" id="CAG9759868.1"/>
    </source>
</evidence>
<protein>
    <recommendedName>
        <fullName evidence="1">ATP-dependent DNA helicase</fullName>
        <ecNumber evidence="1">5.6.2.3</ecNumber>
    </recommendedName>
</protein>
<evidence type="ECO:0000313" key="4">
    <source>
        <dbReference type="Proteomes" id="UP001152799"/>
    </source>
</evidence>
<dbReference type="InterPro" id="IPR010285">
    <property type="entry name" value="DNA_helicase_pif1-like_DEAD"/>
</dbReference>
<dbReference type="AlphaFoldDB" id="A0A9N9MD49"/>
<dbReference type="GO" id="GO:0000723">
    <property type="term" value="P:telomere maintenance"/>
    <property type="evidence" value="ECO:0007669"/>
    <property type="project" value="InterPro"/>
</dbReference>
<comment type="similarity">
    <text evidence="1">Belongs to the helicase family.</text>
</comment>
<name>A0A9N9MD49_9CUCU</name>
<dbReference type="OrthoDB" id="6765064at2759"/>
<dbReference type="Pfam" id="PF05970">
    <property type="entry name" value="PIF1"/>
    <property type="match status" value="1"/>
</dbReference>
<keyword evidence="1" id="KW-0347">Helicase</keyword>
<keyword evidence="1" id="KW-0067">ATP-binding</keyword>
<dbReference type="GO" id="GO:0016787">
    <property type="term" value="F:hydrolase activity"/>
    <property type="evidence" value="ECO:0007669"/>
    <property type="project" value="UniProtKB-KW"/>
</dbReference>
<keyword evidence="1" id="KW-0234">DNA repair</keyword>
<keyword evidence="1" id="KW-0227">DNA damage</keyword>
<dbReference type="Proteomes" id="UP001152799">
    <property type="component" value="Chromosome 1"/>
</dbReference>
<comment type="catalytic activity">
    <reaction evidence="1">
        <text>ATP + H2O = ADP + phosphate + H(+)</text>
        <dbReference type="Rhea" id="RHEA:13065"/>
        <dbReference type="ChEBI" id="CHEBI:15377"/>
        <dbReference type="ChEBI" id="CHEBI:15378"/>
        <dbReference type="ChEBI" id="CHEBI:30616"/>
        <dbReference type="ChEBI" id="CHEBI:43474"/>
        <dbReference type="ChEBI" id="CHEBI:456216"/>
        <dbReference type="EC" id="5.6.2.3"/>
    </reaction>
</comment>